<comment type="caution">
    <text evidence="8">The sequence shown here is derived from an EMBL/GenBank/DDBJ whole genome shotgun (WGS) entry which is preliminary data.</text>
</comment>
<evidence type="ECO:0000256" key="1">
    <source>
        <dbReference type="ARBA" id="ARBA00004141"/>
    </source>
</evidence>
<dbReference type="Gene3D" id="1.20.1250.20">
    <property type="entry name" value="MFS general substrate transporter like domains"/>
    <property type="match status" value="2"/>
</dbReference>
<feature type="transmembrane region" description="Helical" evidence="6">
    <location>
        <begin position="177"/>
        <end position="199"/>
    </location>
</feature>
<gene>
    <name evidence="8" type="ORF">D3872_05840</name>
</gene>
<evidence type="ECO:0000256" key="5">
    <source>
        <dbReference type="ARBA" id="ARBA00023136"/>
    </source>
</evidence>
<dbReference type="CDD" id="cd17328">
    <property type="entry name" value="MFS_spinster_like"/>
    <property type="match status" value="1"/>
</dbReference>
<dbReference type="InterPro" id="IPR036259">
    <property type="entry name" value="MFS_trans_sf"/>
</dbReference>
<feature type="domain" description="Major facilitator superfamily (MFS) profile" evidence="7">
    <location>
        <begin position="24"/>
        <end position="453"/>
    </location>
</feature>
<feature type="transmembrane region" description="Helical" evidence="6">
    <location>
        <begin position="327"/>
        <end position="345"/>
    </location>
</feature>
<keyword evidence="5 6" id="KW-0472">Membrane</keyword>
<feature type="transmembrane region" description="Helical" evidence="6">
    <location>
        <begin position="430"/>
        <end position="449"/>
    </location>
</feature>
<organism evidence="8 9">
    <name type="scientific">Massilia cavernae</name>
    <dbReference type="NCBI Taxonomy" id="2320864"/>
    <lineage>
        <taxon>Bacteria</taxon>
        <taxon>Pseudomonadati</taxon>
        <taxon>Pseudomonadota</taxon>
        <taxon>Betaproteobacteria</taxon>
        <taxon>Burkholderiales</taxon>
        <taxon>Oxalobacteraceae</taxon>
        <taxon>Telluria group</taxon>
        <taxon>Massilia</taxon>
    </lineage>
</organism>
<dbReference type="InterPro" id="IPR044770">
    <property type="entry name" value="MFS_spinster-like"/>
</dbReference>
<accession>A0A418Y5N1</accession>
<feature type="transmembrane region" description="Helical" evidence="6">
    <location>
        <begin position="150"/>
        <end position="171"/>
    </location>
</feature>
<evidence type="ECO:0000313" key="8">
    <source>
        <dbReference type="EMBL" id="RJG22068.1"/>
    </source>
</evidence>
<dbReference type="EMBL" id="QYUP01000063">
    <property type="protein sequence ID" value="RJG22068.1"/>
    <property type="molecule type" value="Genomic_DNA"/>
</dbReference>
<feature type="transmembrane region" description="Helical" evidence="6">
    <location>
        <begin position="302"/>
        <end position="321"/>
    </location>
</feature>
<dbReference type="PROSITE" id="PS50850">
    <property type="entry name" value="MFS"/>
    <property type="match status" value="1"/>
</dbReference>
<dbReference type="GO" id="GO:0022857">
    <property type="term" value="F:transmembrane transporter activity"/>
    <property type="evidence" value="ECO:0007669"/>
    <property type="project" value="InterPro"/>
</dbReference>
<evidence type="ECO:0000259" key="7">
    <source>
        <dbReference type="PROSITE" id="PS50850"/>
    </source>
</evidence>
<sequence length="460" mass="49070">MNTISTTAAVASQPQSSRGYRAWLLFVLVMVYASSFIDRIIIAMVGQAIKVDMQLSDLELGLLGGLAFALFYTVLGIPFARLAERYNRVRMIALCTAAWSTMTVLCGFAGNYVQLLLCRAGVGVGEAGCTPAAHSVIADYYPVEKRASALAIFSFGVPIGLLVGSIATGWIVDNYGWRAAFALVGAPGLVIALLVYFTLREPVRGASEKKGYVSGDVPPLSAVLRRLWSKKAFVHVAIGTALVSFSNFAINLFLPVYFVRVFEMSYTQAGLLFGLTTGVASLIGNAAGGFLTDWAGRYNKRWYTWIPGIGFVLAAPLYVAAFMQTSWIATTALLLVGGVLAFLWAGPAFSITQSVVEPRMRASASAILLLNMNLVGHGLGPMFVGFASDAFATRAFTTGTYALECPKGIPMAGASDAIIQACGQASATGIRYAVLTCTCVFLLAGFHYIRAGRYVARDMA</sequence>
<dbReference type="SUPFAM" id="SSF103473">
    <property type="entry name" value="MFS general substrate transporter"/>
    <property type="match status" value="1"/>
</dbReference>
<feature type="transmembrane region" description="Helical" evidence="6">
    <location>
        <begin position="366"/>
        <end position="387"/>
    </location>
</feature>
<dbReference type="AlphaFoldDB" id="A0A418Y5N1"/>
<feature type="transmembrane region" description="Helical" evidence="6">
    <location>
        <begin position="58"/>
        <end position="79"/>
    </location>
</feature>
<keyword evidence="4 6" id="KW-1133">Transmembrane helix</keyword>
<evidence type="ECO:0000256" key="4">
    <source>
        <dbReference type="ARBA" id="ARBA00022989"/>
    </source>
</evidence>
<keyword evidence="3 6" id="KW-0812">Transmembrane</keyword>
<dbReference type="RefSeq" id="WP_119809900.1">
    <property type="nucleotide sequence ID" value="NZ_QYUP01000063.1"/>
</dbReference>
<name>A0A418Y5N1_9BURK</name>
<dbReference type="Pfam" id="PF07690">
    <property type="entry name" value="MFS_1"/>
    <property type="match status" value="1"/>
</dbReference>
<keyword evidence="2" id="KW-0813">Transport</keyword>
<reference evidence="8 9" key="1">
    <citation type="submission" date="2018-09" db="EMBL/GenBank/DDBJ databases">
        <authorList>
            <person name="Zhu H."/>
        </authorList>
    </citation>
    <scope>NUCLEOTIDE SEQUENCE [LARGE SCALE GENOMIC DNA]</scope>
    <source>
        <strain evidence="8 9">K1S02-61</strain>
    </source>
</reference>
<dbReference type="Proteomes" id="UP000284006">
    <property type="component" value="Unassembled WGS sequence"/>
</dbReference>
<dbReference type="InterPro" id="IPR011701">
    <property type="entry name" value="MFS"/>
</dbReference>
<dbReference type="InterPro" id="IPR020846">
    <property type="entry name" value="MFS_dom"/>
</dbReference>
<feature type="transmembrane region" description="Helical" evidence="6">
    <location>
        <begin position="270"/>
        <end position="290"/>
    </location>
</feature>
<keyword evidence="9" id="KW-1185">Reference proteome</keyword>
<evidence type="ECO:0000256" key="2">
    <source>
        <dbReference type="ARBA" id="ARBA00022448"/>
    </source>
</evidence>
<dbReference type="GO" id="GO:0016020">
    <property type="term" value="C:membrane"/>
    <property type="evidence" value="ECO:0007669"/>
    <property type="project" value="UniProtKB-SubCell"/>
</dbReference>
<evidence type="ECO:0000256" key="3">
    <source>
        <dbReference type="ARBA" id="ARBA00022692"/>
    </source>
</evidence>
<evidence type="ECO:0000313" key="9">
    <source>
        <dbReference type="Proteomes" id="UP000284006"/>
    </source>
</evidence>
<feature type="transmembrane region" description="Helical" evidence="6">
    <location>
        <begin position="22"/>
        <end position="46"/>
    </location>
</feature>
<protein>
    <submittedName>
        <fullName evidence="8">MFS transporter</fullName>
    </submittedName>
</protein>
<dbReference type="OrthoDB" id="7002695at2"/>
<proteinExistence type="predicted"/>
<feature type="transmembrane region" description="Helical" evidence="6">
    <location>
        <begin position="232"/>
        <end position="258"/>
    </location>
</feature>
<dbReference type="PANTHER" id="PTHR23505:SF79">
    <property type="entry name" value="PROTEIN SPINSTER"/>
    <property type="match status" value="1"/>
</dbReference>
<evidence type="ECO:0000256" key="6">
    <source>
        <dbReference type="SAM" id="Phobius"/>
    </source>
</evidence>
<dbReference type="PANTHER" id="PTHR23505">
    <property type="entry name" value="SPINSTER"/>
    <property type="match status" value="1"/>
</dbReference>
<comment type="subcellular location">
    <subcellularLocation>
        <location evidence="1">Membrane</location>
        <topology evidence="1">Multi-pass membrane protein</topology>
    </subcellularLocation>
</comment>